<comment type="caution">
    <text evidence="1">The sequence shown here is derived from an EMBL/GenBank/DDBJ whole genome shotgun (WGS) entry which is preliminary data.</text>
</comment>
<proteinExistence type="predicted"/>
<accession>A0A848B0P8</accession>
<gene>
    <name evidence="1" type="ORF">HF882_10990</name>
</gene>
<evidence type="ECO:0000313" key="2">
    <source>
        <dbReference type="Proteomes" id="UP000576225"/>
    </source>
</evidence>
<dbReference type="GO" id="GO:0003677">
    <property type="term" value="F:DNA binding"/>
    <property type="evidence" value="ECO:0007669"/>
    <property type="project" value="InterPro"/>
</dbReference>
<name>A0A848B0P8_9BACT</name>
<dbReference type="Proteomes" id="UP000576225">
    <property type="component" value="Unassembled WGS sequence"/>
</dbReference>
<evidence type="ECO:0000313" key="1">
    <source>
        <dbReference type="EMBL" id="NMD87109.1"/>
    </source>
</evidence>
<dbReference type="EMBL" id="JABAEW010000019">
    <property type="protein sequence ID" value="NMD87109.1"/>
    <property type="molecule type" value="Genomic_DNA"/>
</dbReference>
<dbReference type="AlphaFoldDB" id="A0A848B0P8"/>
<sequence length="145" mass="16174">MEKKHGKLSSLRIEEILEPFEIHLDTGGNIHVNNTENSGELAGISRPACLMFLNNPDPPHLSAAKKEELAALIHRYQYRSNWAARSLRGKKLQLARAAVGKRLPDLAGREISRMARMPGGAGFVGPVIRITENHDTFDICTERHE</sequence>
<dbReference type="RefSeq" id="WP_168962638.1">
    <property type="nucleotide sequence ID" value="NZ_CALXNT010000053.1"/>
</dbReference>
<dbReference type="Gene3D" id="1.10.260.40">
    <property type="entry name" value="lambda repressor-like DNA-binding domains"/>
    <property type="match status" value="1"/>
</dbReference>
<organism evidence="1 2">
    <name type="scientific">Victivallis vadensis</name>
    <dbReference type="NCBI Taxonomy" id="172901"/>
    <lineage>
        <taxon>Bacteria</taxon>
        <taxon>Pseudomonadati</taxon>
        <taxon>Lentisphaerota</taxon>
        <taxon>Lentisphaeria</taxon>
        <taxon>Victivallales</taxon>
        <taxon>Victivallaceae</taxon>
        <taxon>Victivallis</taxon>
    </lineage>
</organism>
<reference evidence="1 2" key="1">
    <citation type="submission" date="2020-04" db="EMBL/GenBank/DDBJ databases">
        <authorList>
            <person name="Hitch T.C.A."/>
            <person name="Wylensek D."/>
            <person name="Clavel T."/>
        </authorList>
    </citation>
    <scope>NUCLEOTIDE SEQUENCE [LARGE SCALE GENOMIC DNA]</scope>
    <source>
        <strain evidence="1 2">COR2-253-APC-1A</strain>
    </source>
</reference>
<dbReference type="InterPro" id="IPR010982">
    <property type="entry name" value="Lambda_DNA-bd_dom_sf"/>
</dbReference>
<protein>
    <submittedName>
        <fullName evidence="1">Uncharacterized protein</fullName>
    </submittedName>
</protein>